<dbReference type="EMBL" id="JATAAI010000004">
    <property type="protein sequence ID" value="KAK1746197.1"/>
    <property type="molecule type" value="Genomic_DNA"/>
</dbReference>
<keyword evidence="1" id="KW-0812">Transmembrane</keyword>
<organism evidence="2 3">
    <name type="scientific">Skeletonema marinoi</name>
    <dbReference type="NCBI Taxonomy" id="267567"/>
    <lineage>
        <taxon>Eukaryota</taxon>
        <taxon>Sar</taxon>
        <taxon>Stramenopiles</taxon>
        <taxon>Ochrophyta</taxon>
        <taxon>Bacillariophyta</taxon>
        <taxon>Coscinodiscophyceae</taxon>
        <taxon>Thalassiosirophycidae</taxon>
        <taxon>Thalassiosirales</taxon>
        <taxon>Skeletonemataceae</taxon>
        <taxon>Skeletonema</taxon>
        <taxon>Skeletonema marinoi-dohrnii complex</taxon>
    </lineage>
</organism>
<evidence type="ECO:0000313" key="3">
    <source>
        <dbReference type="Proteomes" id="UP001224775"/>
    </source>
</evidence>
<gene>
    <name evidence="2" type="ORF">QTG54_002804</name>
</gene>
<dbReference type="AlphaFoldDB" id="A0AAD8YJ14"/>
<comment type="caution">
    <text evidence="2">The sequence shown here is derived from an EMBL/GenBank/DDBJ whole genome shotgun (WGS) entry which is preliminary data.</text>
</comment>
<feature type="non-terminal residue" evidence="2">
    <location>
        <position position="231"/>
    </location>
</feature>
<feature type="transmembrane region" description="Helical" evidence="1">
    <location>
        <begin position="113"/>
        <end position="134"/>
    </location>
</feature>
<reference evidence="2" key="1">
    <citation type="submission" date="2023-06" db="EMBL/GenBank/DDBJ databases">
        <title>Survivors Of The Sea: Transcriptome response of Skeletonema marinoi to long-term dormancy.</title>
        <authorList>
            <person name="Pinder M.I.M."/>
            <person name="Kourtchenko O."/>
            <person name="Robertson E.K."/>
            <person name="Larsson T."/>
            <person name="Maumus F."/>
            <person name="Osuna-Cruz C.M."/>
            <person name="Vancaester E."/>
            <person name="Stenow R."/>
            <person name="Vandepoele K."/>
            <person name="Ploug H."/>
            <person name="Bruchert V."/>
            <person name="Godhe A."/>
            <person name="Topel M."/>
        </authorList>
    </citation>
    <scope>NUCLEOTIDE SEQUENCE</scope>
    <source>
        <strain evidence="2">R05AC</strain>
    </source>
</reference>
<name>A0AAD8YJ14_9STRA</name>
<keyword evidence="1" id="KW-1133">Transmembrane helix</keyword>
<evidence type="ECO:0000256" key="1">
    <source>
        <dbReference type="SAM" id="Phobius"/>
    </source>
</evidence>
<protein>
    <submittedName>
        <fullName evidence="2">Uncharacterized protein</fullName>
    </submittedName>
</protein>
<dbReference type="Proteomes" id="UP001224775">
    <property type="component" value="Unassembled WGS sequence"/>
</dbReference>
<sequence length="231" mass="26346">MSRPCQALSLSASSTHNIISQPLPTYLYEYTATMVVGFLLHSISHGALKCRFDHYDPFRKPTEAQGLDERKKYREKLLAVWVNSIGDDLDLLTDWWFTYKCYMLHGIDINGGMYAHATIALIVFSVLGTISYLAELYQTVFRHTEPFRWLPLFTVVFEDAPQILLSMVLSGTFEKQTSIFTLEPPAAFNIATSVYSALMKVSTELFLNNCYCCRFEAVGDEDEEMQLQSKT</sequence>
<keyword evidence="3" id="KW-1185">Reference proteome</keyword>
<accession>A0AAD8YJ14</accession>
<evidence type="ECO:0000313" key="2">
    <source>
        <dbReference type="EMBL" id="KAK1746197.1"/>
    </source>
</evidence>
<keyword evidence="1" id="KW-0472">Membrane</keyword>
<proteinExistence type="predicted"/>